<comment type="caution">
    <text evidence="2">The sequence shown here is derived from an EMBL/GenBank/DDBJ whole genome shotgun (WGS) entry which is preliminary data.</text>
</comment>
<dbReference type="PANTHER" id="PTHR33990">
    <property type="entry name" value="PROTEIN YJDN-RELATED"/>
    <property type="match status" value="1"/>
</dbReference>
<protein>
    <submittedName>
        <fullName evidence="2">VOC family protein</fullName>
    </submittedName>
</protein>
<dbReference type="EMBL" id="JBDKWZ010000002">
    <property type="protein sequence ID" value="MEN7546994.1"/>
    <property type="molecule type" value="Genomic_DNA"/>
</dbReference>
<keyword evidence="3" id="KW-1185">Reference proteome</keyword>
<dbReference type="InterPro" id="IPR029068">
    <property type="entry name" value="Glyas_Bleomycin-R_OHBP_Dase"/>
</dbReference>
<dbReference type="Pfam" id="PF06983">
    <property type="entry name" value="3-dmu-9_3-mt"/>
    <property type="match status" value="1"/>
</dbReference>
<reference evidence="2 3" key="1">
    <citation type="submission" date="2024-04" db="EMBL/GenBank/DDBJ databases">
        <title>Novel genus in family Flammeovirgaceae.</title>
        <authorList>
            <person name="Nguyen T.H."/>
            <person name="Vuong T.Q."/>
            <person name="Le H."/>
            <person name="Kim S.-G."/>
        </authorList>
    </citation>
    <scope>NUCLEOTIDE SEQUENCE [LARGE SCALE GENOMIC DNA]</scope>
    <source>
        <strain evidence="2 3">JCM 23209</strain>
    </source>
</reference>
<feature type="domain" description="PhnB-like" evidence="1">
    <location>
        <begin position="3"/>
        <end position="129"/>
    </location>
</feature>
<sequence length="146" mass="16669">MNRIITYLTFNGNCRCAMEFYHECLGGELHLQTLGDSPLNEELPESFKNCVVQASLKINDLVIMGTDMVEEQGLVRGNAMSMLIDCNSELEMRDYYEKLSEGGQSVHPIEKNYWGALFGGLIDKFGNRWLFNFKFENTLVNGRSPR</sequence>
<dbReference type="InterPro" id="IPR028973">
    <property type="entry name" value="PhnB-like"/>
</dbReference>
<gene>
    <name evidence="2" type="ORF">AAG747_03695</name>
</gene>
<dbReference type="Gene3D" id="3.10.180.10">
    <property type="entry name" value="2,3-Dihydroxybiphenyl 1,2-Dioxygenase, domain 1"/>
    <property type="match status" value="1"/>
</dbReference>
<dbReference type="RefSeq" id="WP_346819782.1">
    <property type="nucleotide sequence ID" value="NZ_JBDKWZ010000002.1"/>
</dbReference>
<evidence type="ECO:0000313" key="3">
    <source>
        <dbReference type="Proteomes" id="UP001403385"/>
    </source>
</evidence>
<evidence type="ECO:0000259" key="1">
    <source>
        <dbReference type="Pfam" id="PF06983"/>
    </source>
</evidence>
<dbReference type="PANTHER" id="PTHR33990:SF1">
    <property type="entry name" value="PROTEIN YJDN"/>
    <property type="match status" value="1"/>
</dbReference>
<dbReference type="SUPFAM" id="SSF54593">
    <property type="entry name" value="Glyoxalase/Bleomycin resistance protein/Dihydroxybiphenyl dioxygenase"/>
    <property type="match status" value="1"/>
</dbReference>
<dbReference type="Proteomes" id="UP001403385">
    <property type="component" value="Unassembled WGS sequence"/>
</dbReference>
<evidence type="ECO:0000313" key="2">
    <source>
        <dbReference type="EMBL" id="MEN7546994.1"/>
    </source>
</evidence>
<accession>A0AAW9S3N5</accession>
<dbReference type="AlphaFoldDB" id="A0AAW9S3N5"/>
<proteinExistence type="predicted"/>
<name>A0AAW9S3N5_9BACT</name>
<organism evidence="2 3">
    <name type="scientific">Rapidithrix thailandica</name>
    <dbReference type="NCBI Taxonomy" id="413964"/>
    <lineage>
        <taxon>Bacteria</taxon>
        <taxon>Pseudomonadati</taxon>
        <taxon>Bacteroidota</taxon>
        <taxon>Cytophagia</taxon>
        <taxon>Cytophagales</taxon>
        <taxon>Flammeovirgaceae</taxon>
        <taxon>Rapidithrix</taxon>
    </lineage>
</organism>
<dbReference type="CDD" id="cd06588">
    <property type="entry name" value="PhnB_like"/>
    <property type="match status" value="1"/>
</dbReference>